<dbReference type="GO" id="GO:0050708">
    <property type="term" value="P:regulation of protein secretion"/>
    <property type="evidence" value="ECO:0007669"/>
    <property type="project" value="TreeGrafter"/>
</dbReference>
<dbReference type="EMBL" id="UXUI01007538">
    <property type="protein sequence ID" value="VDD88083.1"/>
    <property type="molecule type" value="Genomic_DNA"/>
</dbReference>
<evidence type="ECO:0000313" key="9">
    <source>
        <dbReference type="EMBL" id="VDD88083.1"/>
    </source>
</evidence>
<evidence type="ECO:0000256" key="1">
    <source>
        <dbReference type="ARBA" id="ARBA00004477"/>
    </source>
</evidence>
<evidence type="ECO:0000256" key="3">
    <source>
        <dbReference type="ARBA" id="ARBA00022692"/>
    </source>
</evidence>
<dbReference type="SUPFAM" id="SSF144091">
    <property type="entry name" value="Rhomboid-like"/>
    <property type="match status" value="1"/>
</dbReference>
<dbReference type="PANTHER" id="PTHR45965">
    <property type="entry name" value="INACTIVE RHOMBOID PROTEIN"/>
    <property type="match status" value="1"/>
</dbReference>
<dbReference type="FunFam" id="1.20.1540.10:FF:000025">
    <property type="entry name" value="Putative rhomboid family"/>
    <property type="match status" value="1"/>
</dbReference>
<dbReference type="STRING" id="51028.A0A0N4V0R8"/>
<evidence type="ECO:0000256" key="4">
    <source>
        <dbReference type="ARBA" id="ARBA00022824"/>
    </source>
</evidence>
<evidence type="ECO:0000313" key="10">
    <source>
        <dbReference type="Proteomes" id="UP000274131"/>
    </source>
</evidence>
<keyword evidence="5 7" id="KW-1133">Transmembrane helix</keyword>
<comment type="subcellular location">
    <subcellularLocation>
        <location evidence="1">Endoplasmic reticulum membrane</location>
        <topology evidence="1">Multi-pass membrane protein</topology>
    </subcellularLocation>
</comment>
<evidence type="ECO:0000256" key="2">
    <source>
        <dbReference type="ARBA" id="ARBA00009045"/>
    </source>
</evidence>
<proteinExistence type="inferred from homology"/>
<evidence type="ECO:0000256" key="5">
    <source>
        <dbReference type="ARBA" id="ARBA00022989"/>
    </source>
</evidence>
<dbReference type="OrthoDB" id="2146116at2759"/>
<dbReference type="PANTHER" id="PTHR45965:SF3">
    <property type="entry name" value="INACTIVE RHOMBOID PROTEIN 1"/>
    <property type="match status" value="1"/>
</dbReference>
<organism evidence="11">
    <name type="scientific">Enterobius vermicularis</name>
    <name type="common">Human pinworm</name>
    <dbReference type="NCBI Taxonomy" id="51028"/>
    <lineage>
        <taxon>Eukaryota</taxon>
        <taxon>Metazoa</taxon>
        <taxon>Ecdysozoa</taxon>
        <taxon>Nematoda</taxon>
        <taxon>Chromadorea</taxon>
        <taxon>Rhabditida</taxon>
        <taxon>Spirurina</taxon>
        <taxon>Oxyuridomorpha</taxon>
        <taxon>Oxyuroidea</taxon>
        <taxon>Oxyuridae</taxon>
        <taxon>Enterobius</taxon>
    </lineage>
</organism>
<keyword evidence="3 7" id="KW-0812">Transmembrane</keyword>
<sequence length="479" mass="54563">MSIALQRTKSRALKTIGMLYCGRKQLFGLHLLFFRPFFTYYVTSVQILVCLASIFFHGFGPIGIDHRERTASVLHTSVVLRQVSIYELENIWLGPKFSDLVHLGAKYAPCMRRDHQIYAEIEKERKAESQTGCCIFNDGIGCFQASENECPSFIATLVKWSKKTKGPLGRTSGAVCGQDPNYCDEPLSAPPSAWPDDISEWPMCRRRSHHIVPENERHLHCEITGHPCCILLHGQCRITTREYCDFVQGFYHANATLCSQVSCLSEVCGMLPFLRRDHPDQIYRLFLSLFLHAGLLHCFLTFLVHWFYMRDLEKLIGWSRMAVLYMGSGIGGNLVSAILMPYQPEVGPSGSLFGIFSFLPVILVEFRRIIAKPWGALRDLILFTLVLFLIGTLPWIDNWAHIFGFIFGLLISLGTCHTYSSCVCIYGPSHLNPTASQVKWEVLGLFCNLKMYTTFINIRSIKRWSENTSYNLQNNELLV</sequence>
<protein>
    <submittedName>
        <fullName evidence="11">Rhomboid domain-containing protein</fullName>
    </submittedName>
</protein>
<reference evidence="9 10" key="2">
    <citation type="submission" date="2018-10" db="EMBL/GenBank/DDBJ databases">
        <authorList>
            <consortium name="Pathogen Informatics"/>
        </authorList>
    </citation>
    <scope>NUCLEOTIDE SEQUENCE [LARGE SCALE GENOMIC DNA]</scope>
</reference>
<gene>
    <name evidence="9" type="ORF">EVEC_LOCUS3226</name>
</gene>
<dbReference type="WBParaSite" id="EVEC_0000351801-mRNA-1">
    <property type="protein sequence ID" value="EVEC_0000351801-mRNA-1"/>
    <property type="gene ID" value="EVEC_0000351801"/>
</dbReference>
<evidence type="ECO:0000259" key="8">
    <source>
        <dbReference type="Pfam" id="PF01694"/>
    </source>
</evidence>
<dbReference type="GO" id="GO:0042058">
    <property type="term" value="P:regulation of epidermal growth factor receptor signaling pathway"/>
    <property type="evidence" value="ECO:0007669"/>
    <property type="project" value="TreeGrafter"/>
</dbReference>
<comment type="similarity">
    <text evidence="2">Belongs to the peptidase S54 family.</text>
</comment>
<feature type="transmembrane region" description="Helical" evidence="7">
    <location>
        <begin position="402"/>
        <end position="426"/>
    </location>
</feature>
<keyword evidence="10" id="KW-1185">Reference proteome</keyword>
<feature type="domain" description="Peptidase S54 rhomboid" evidence="8">
    <location>
        <begin position="280"/>
        <end position="416"/>
    </location>
</feature>
<dbReference type="Gene3D" id="1.20.1540.10">
    <property type="entry name" value="Rhomboid-like"/>
    <property type="match status" value="1"/>
</dbReference>
<dbReference type="GO" id="GO:0005789">
    <property type="term" value="C:endoplasmic reticulum membrane"/>
    <property type="evidence" value="ECO:0007669"/>
    <property type="project" value="UniProtKB-SubCell"/>
</dbReference>
<dbReference type="InterPro" id="IPR035952">
    <property type="entry name" value="Rhomboid-like_sf"/>
</dbReference>
<evidence type="ECO:0000313" key="11">
    <source>
        <dbReference type="WBParaSite" id="EVEC_0000351801-mRNA-1"/>
    </source>
</evidence>
<keyword evidence="4" id="KW-0256">Endoplasmic reticulum</keyword>
<evidence type="ECO:0000256" key="7">
    <source>
        <dbReference type="SAM" id="Phobius"/>
    </source>
</evidence>
<feature type="transmembrane region" description="Helical" evidence="7">
    <location>
        <begin position="285"/>
        <end position="309"/>
    </location>
</feature>
<accession>A0A0N4V0R8</accession>
<dbReference type="Pfam" id="PF01694">
    <property type="entry name" value="Rhomboid"/>
    <property type="match status" value="1"/>
</dbReference>
<dbReference type="Proteomes" id="UP000274131">
    <property type="component" value="Unassembled WGS sequence"/>
</dbReference>
<evidence type="ECO:0000256" key="6">
    <source>
        <dbReference type="ARBA" id="ARBA00023136"/>
    </source>
</evidence>
<dbReference type="AlphaFoldDB" id="A0A0N4V0R8"/>
<feature type="transmembrane region" description="Helical" evidence="7">
    <location>
        <begin position="321"/>
        <end position="340"/>
    </location>
</feature>
<dbReference type="GO" id="GO:0004252">
    <property type="term" value="F:serine-type endopeptidase activity"/>
    <property type="evidence" value="ECO:0007669"/>
    <property type="project" value="InterPro"/>
</dbReference>
<feature type="transmembrane region" description="Helical" evidence="7">
    <location>
        <begin position="376"/>
        <end position="396"/>
    </location>
</feature>
<feature type="transmembrane region" description="Helical" evidence="7">
    <location>
        <begin position="38"/>
        <end position="59"/>
    </location>
</feature>
<feature type="transmembrane region" description="Helical" evidence="7">
    <location>
        <begin position="346"/>
        <end position="364"/>
    </location>
</feature>
<reference evidence="11" key="1">
    <citation type="submission" date="2017-02" db="UniProtKB">
        <authorList>
            <consortium name="WormBaseParasite"/>
        </authorList>
    </citation>
    <scope>IDENTIFICATION</scope>
</reference>
<name>A0A0N4V0R8_ENTVE</name>
<keyword evidence="6 7" id="KW-0472">Membrane</keyword>
<dbReference type="InterPro" id="IPR051512">
    <property type="entry name" value="Inactive_Rhomboid"/>
</dbReference>
<dbReference type="InterPro" id="IPR022764">
    <property type="entry name" value="Peptidase_S54_rhomboid_dom"/>
</dbReference>